<keyword evidence="6" id="KW-1185">Reference proteome</keyword>
<dbReference type="GO" id="GO:0010608">
    <property type="term" value="P:post-transcriptional regulation of gene expression"/>
    <property type="evidence" value="ECO:0007669"/>
    <property type="project" value="TreeGrafter"/>
</dbReference>
<feature type="compositionally biased region" description="Polar residues" evidence="3">
    <location>
        <begin position="135"/>
        <end position="148"/>
    </location>
</feature>
<dbReference type="InterPro" id="IPR011989">
    <property type="entry name" value="ARM-like"/>
</dbReference>
<feature type="compositionally biased region" description="Low complexity" evidence="3">
    <location>
        <begin position="155"/>
        <end position="187"/>
    </location>
</feature>
<feature type="region of interest" description="Disordered" evidence="3">
    <location>
        <begin position="1"/>
        <end position="67"/>
    </location>
</feature>
<proteinExistence type="predicted"/>
<dbReference type="PROSITE" id="PS50302">
    <property type="entry name" value="PUM"/>
    <property type="match status" value="4"/>
</dbReference>
<dbReference type="PANTHER" id="PTHR12537:SF48">
    <property type="entry name" value="MEIOTIC COILED-COIL PROTEIN 2"/>
    <property type="match status" value="1"/>
</dbReference>
<dbReference type="AlphaFoldDB" id="A0A507FGM4"/>
<dbReference type="SMART" id="SM00025">
    <property type="entry name" value="Pumilio"/>
    <property type="match status" value="7"/>
</dbReference>
<protein>
    <recommendedName>
        <fullName evidence="4">PUM-HD domain-containing protein</fullName>
    </recommendedName>
</protein>
<feature type="repeat" description="Pumilio" evidence="2">
    <location>
        <begin position="549"/>
        <end position="584"/>
    </location>
</feature>
<feature type="repeat" description="Pumilio" evidence="2">
    <location>
        <begin position="822"/>
        <end position="862"/>
    </location>
</feature>
<dbReference type="GO" id="GO:0005737">
    <property type="term" value="C:cytoplasm"/>
    <property type="evidence" value="ECO:0007669"/>
    <property type="project" value="TreeGrafter"/>
</dbReference>
<dbReference type="CDD" id="cd07920">
    <property type="entry name" value="Pumilio"/>
    <property type="match status" value="1"/>
</dbReference>
<dbReference type="EMBL" id="QEAP01000082">
    <property type="protein sequence ID" value="TPX75413.1"/>
    <property type="molecule type" value="Genomic_DNA"/>
</dbReference>
<dbReference type="Pfam" id="PF00806">
    <property type="entry name" value="PUF"/>
    <property type="match status" value="7"/>
</dbReference>
<feature type="region of interest" description="Disordered" evidence="3">
    <location>
        <begin position="135"/>
        <end position="187"/>
    </location>
</feature>
<dbReference type="InterPro" id="IPR016024">
    <property type="entry name" value="ARM-type_fold"/>
</dbReference>
<evidence type="ECO:0000259" key="4">
    <source>
        <dbReference type="PROSITE" id="PS50303"/>
    </source>
</evidence>
<dbReference type="InterPro" id="IPR033133">
    <property type="entry name" value="PUM-HD"/>
</dbReference>
<name>A0A507FGM4_9FUNG</name>
<feature type="compositionally biased region" description="Polar residues" evidence="3">
    <location>
        <begin position="17"/>
        <end position="40"/>
    </location>
</feature>
<feature type="repeat" description="Pumilio" evidence="2">
    <location>
        <begin position="585"/>
        <end position="620"/>
    </location>
</feature>
<evidence type="ECO:0000256" key="1">
    <source>
        <dbReference type="ARBA" id="ARBA00022737"/>
    </source>
</evidence>
<gene>
    <name evidence="5" type="ORF">CcCBS67573_g03331</name>
</gene>
<dbReference type="InterPro" id="IPR001313">
    <property type="entry name" value="Pumilio_RNA-bd_rpt"/>
</dbReference>
<dbReference type="SUPFAM" id="SSF48371">
    <property type="entry name" value="ARM repeat"/>
    <property type="match status" value="1"/>
</dbReference>
<sequence length="944" mass="103746">MDLQQAPPQRSEETTKDTSLSCTGPEQNASSYETNSQTYSQQFQPKPTPTQQFSGDKGNNGFTSNGAEYTMKPMQQQQLNAFGFPPYFHAPPPQQAQNHPQFFYQQVPHMYPYDSRPVHLRNSNNNNGPFYNMHRTQPNNGTNASEFNLNHDQDSPGSTAAAAAETADTTSTPSSPKPTQTAPETCSTETAILTELTALQTARRIDLEQLELKNLEIAQLRKEIESLRRLQNSDTIASSKEDAFLEPVMNALALSPVRGVVDKDENMNKQTPLLSTSSFVNSLFAAAGGADTAAQQSPQTLGYTNQNGTMTTSSEDAIGATVAAAAEESQSLFNAAPCSPRGLYGIPDSTTSFHVSREYIAEEDDAFKQQSSKFTTVSCNNTKLAPSPAEAWAMKPVSPADTTAPKTVVSVAGNSIWGPFASDVVPEKAPNIPAYLNEAKEFVPSGIFSTVPNDSDPTLSKVRSIWEADEMGLYGAEVYDSIQGEEFTPKSGRPQKGYRPNGTFDRHSSITFHHMVDRIVRTQDQPASLLLQQKLKTPHYETRAEIMDAILHQALNLMRNRFGNFLVQRCLEVGDASQVRAITSTMVGCVVMLSCDRFGCHVVQKALDVCDDEMKALFVNELLQAIPETVTHRFACHVWQRVFETQWTMYPYSAAAVPLLHATYNTNSNNTTAHSTEQQADPDWEAATGELSLSSTTHPVISVVRSMDAVLRGQWHAIANDESGSLVVQCVFENCPEVEKRGIIQEVLAHAADIATGQWGNWVIQHLLDHGFQSDKGHILQIVSLHIHSLSMDQFASKVVEKALKTCPKRELYAIVDRVVSGLRGTPAILEMMNNQYANYVVQHILTLAEPQQRDTCARLIGPHLPLLRGSKYGQRVAAIVEKNIRGGRDAKYASFVPPPQPQPTNTAAAAFAMHQSYLGVRMPVHAQIAEPAASLQNNLYTLQ</sequence>
<evidence type="ECO:0000256" key="2">
    <source>
        <dbReference type="PROSITE-ProRule" id="PRU00317"/>
    </source>
</evidence>
<evidence type="ECO:0000256" key="3">
    <source>
        <dbReference type="SAM" id="MobiDB-lite"/>
    </source>
</evidence>
<feature type="repeat" description="Pumilio" evidence="2">
    <location>
        <begin position="781"/>
        <end position="817"/>
    </location>
</feature>
<dbReference type="Gene3D" id="1.25.10.10">
    <property type="entry name" value="Leucine-rich Repeat Variant"/>
    <property type="match status" value="1"/>
</dbReference>
<evidence type="ECO:0000313" key="6">
    <source>
        <dbReference type="Proteomes" id="UP000320333"/>
    </source>
</evidence>
<dbReference type="OrthoDB" id="668540at2759"/>
<dbReference type="PANTHER" id="PTHR12537">
    <property type="entry name" value="RNA BINDING PROTEIN PUMILIO-RELATED"/>
    <property type="match status" value="1"/>
</dbReference>
<comment type="caution">
    <text evidence="5">The sequence shown here is derived from an EMBL/GenBank/DDBJ whole genome shotgun (WGS) entry which is preliminary data.</text>
</comment>
<feature type="domain" description="PUM-HD" evidence="4">
    <location>
        <begin position="490"/>
        <end position="885"/>
    </location>
</feature>
<dbReference type="PROSITE" id="PS50303">
    <property type="entry name" value="PUM_HD"/>
    <property type="match status" value="1"/>
</dbReference>
<accession>A0A507FGM4</accession>
<reference evidence="5 6" key="1">
    <citation type="journal article" date="2019" name="Sci. Rep.">
        <title>Comparative genomics of chytrid fungi reveal insights into the obligate biotrophic and pathogenic lifestyle of Synchytrium endobioticum.</title>
        <authorList>
            <person name="van de Vossenberg B.T.L.H."/>
            <person name="Warris S."/>
            <person name="Nguyen H.D.T."/>
            <person name="van Gent-Pelzer M.P.E."/>
            <person name="Joly D.L."/>
            <person name="van de Geest H.C."/>
            <person name="Bonants P.J.M."/>
            <person name="Smith D.S."/>
            <person name="Levesque C.A."/>
            <person name="van der Lee T.A.J."/>
        </authorList>
    </citation>
    <scope>NUCLEOTIDE SEQUENCE [LARGE SCALE GENOMIC DNA]</scope>
    <source>
        <strain evidence="5 6">CBS 675.73</strain>
    </source>
</reference>
<organism evidence="5 6">
    <name type="scientific">Chytriomyces confervae</name>
    <dbReference type="NCBI Taxonomy" id="246404"/>
    <lineage>
        <taxon>Eukaryota</taxon>
        <taxon>Fungi</taxon>
        <taxon>Fungi incertae sedis</taxon>
        <taxon>Chytridiomycota</taxon>
        <taxon>Chytridiomycota incertae sedis</taxon>
        <taxon>Chytridiomycetes</taxon>
        <taxon>Chytridiales</taxon>
        <taxon>Chytriomycetaceae</taxon>
        <taxon>Chytriomyces</taxon>
    </lineage>
</organism>
<dbReference type="STRING" id="246404.A0A507FGM4"/>
<feature type="compositionally biased region" description="Low complexity" evidence="3">
    <location>
        <begin position="41"/>
        <end position="53"/>
    </location>
</feature>
<dbReference type="Proteomes" id="UP000320333">
    <property type="component" value="Unassembled WGS sequence"/>
</dbReference>
<dbReference type="GO" id="GO:0003730">
    <property type="term" value="F:mRNA 3'-UTR binding"/>
    <property type="evidence" value="ECO:0007669"/>
    <property type="project" value="TreeGrafter"/>
</dbReference>
<dbReference type="InterPro" id="IPR033712">
    <property type="entry name" value="Pumilio_RNA-bd"/>
</dbReference>
<keyword evidence="1" id="KW-0677">Repeat</keyword>
<evidence type="ECO:0000313" key="5">
    <source>
        <dbReference type="EMBL" id="TPX75413.1"/>
    </source>
</evidence>